<proteinExistence type="predicted"/>
<name>A0ABS8B4J9_9ACTN</name>
<gene>
    <name evidence="1" type="ORF">LG632_08920</name>
</gene>
<protein>
    <recommendedName>
        <fullName evidence="3">HK97 gp10 family phage protein</fullName>
    </recommendedName>
</protein>
<reference evidence="1 2" key="1">
    <citation type="submission" date="2021-10" db="EMBL/GenBank/DDBJ databases">
        <title>Streptomyces sp. strain SMC 277, a novel streptomycete isolated from soil.</title>
        <authorList>
            <person name="Chanama M."/>
        </authorList>
    </citation>
    <scope>NUCLEOTIDE SEQUENCE [LARGE SCALE GENOMIC DNA]</scope>
    <source>
        <strain evidence="1 2">SMC 277</strain>
    </source>
</reference>
<dbReference type="RefSeq" id="WP_226726335.1">
    <property type="nucleotide sequence ID" value="NZ_JAJAUY010000023.1"/>
</dbReference>
<evidence type="ECO:0000313" key="2">
    <source>
        <dbReference type="Proteomes" id="UP001199054"/>
    </source>
</evidence>
<sequence length="154" mass="16896">MPVEGIYGNVEGLAQFTRALARAGNTGVRDEVKQANFEVADKLTAAAKAKAAGLSRQQRSAAESLRATKTQNYSAIRMGSARKPYALGAEFGAKRLTRTGAIARGFQPWRGNQFDGWNGGPGYFLHPSIREKGQQLIKEYMDKIERLMSEAFPE</sequence>
<keyword evidence="2" id="KW-1185">Reference proteome</keyword>
<organism evidence="1 2">
    <name type="scientific">Streptomyces antimicrobicus</name>
    <dbReference type="NCBI Taxonomy" id="2883108"/>
    <lineage>
        <taxon>Bacteria</taxon>
        <taxon>Bacillati</taxon>
        <taxon>Actinomycetota</taxon>
        <taxon>Actinomycetes</taxon>
        <taxon>Kitasatosporales</taxon>
        <taxon>Streptomycetaceae</taxon>
        <taxon>Streptomyces</taxon>
    </lineage>
</organism>
<evidence type="ECO:0000313" key="1">
    <source>
        <dbReference type="EMBL" id="MCB5179507.1"/>
    </source>
</evidence>
<dbReference type="EMBL" id="JAJAUY010000023">
    <property type="protein sequence ID" value="MCB5179507.1"/>
    <property type="molecule type" value="Genomic_DNA"/>
</dbReference>
<accession>A0ABS8B4J9</accession>
<dbReference type="Proteomes" id="UP001199054">
    <property type="component" value="Unassembled WGS sequence"/>
</dbReference>
<comment type="caution">
    <text evidence="1">The sequence shown here is derived from an EMBL/GenBank/DDBJ whole genome shotgun (WGS) entry which is preliminary data.</text>
</comment>
<evidence type="ECO:0008006" key="3">
    <source>
        <dbReference type="Google" id="ProtNLM"/>
    </source>
</evidence>